<dbReference type="InterPro" id="IPR029052">
    <property type="entry name" value="Metallo-depent_PP-like"/>
</dbReference>
<evidence type="ECO:0000313" key="3">
    <source>
        <dbReference type="EMBL" id="AGX87969.1"/>
    </source>
</evidence>
<dbReference type="eggNOG" id="COG1409">
    <property type="taxonomic scope" value="Bacteria"/>
</dbReference>
<dbReference type="HOGENOM" id="CLU_008143_0_0_4"/>
<accession>U5NCS6</accession>
<dbReference type="RefSeq" id="WP_022774555.1">
    <property type="nucleotide sequence ID" value="NC_022576.1"/>
</dbReference>
<feature type="transmembrane region" description="Helical" evidence="2">
    <location>
        <begin position="481"/>
        <end position="500"/>
    </location>
</feature>
<dbReference type="PANTHER" id="PTHR34211">
    <property type="entry name" value="CALCINEURIN-LIKE METALLO-PHOSPHOESTERASE SUPERFAMILY PROTEIN"/>
    <property type="match status" value="1"/>
</dbReference>
<evidence type="ECO:0000313" key="4">
    <source>
        <dbReference type="Proteomes" id="UP000017184"/>
    </source>
</evidence>
<keyword evidence="2" id="KW-0812">Transmembrane</keyword>
<reference evidence="3 4" key="1">
    <citation type="journal article" date="2013" name="Genome Biol.">
        <title>Genomic analysis reveals key aspects of prokaryotic symbiosis in the phototrophic consortium "Chlorochromatium aggregatum".</title>
        <authorList>
            <person name="Liu Z."/>
            <person name="Muller J."/>
            <person name="Li T."/>
            <person name="Alvey R.M."/>
            <person name="Vogl K."/>
            <person name="Frigaard N.U."/>
            <person name="Rockwell N.C."/>
            <person name="Boyd E.S."/>
            <person name="Tomsho L.P."/>
            <person name="Schuster S.C."/>
            <person name="Henke P."/>
            <person name="Rohde M."/>
            <person name="Overmann J."/>
            <person name="Bryant D.A."/>
        </authorList>
    </citation>
    <scope>NUCLEOTIDE SEQUENCE [LARGE SCALE GENOMIC DNA]</scope>
    <source>
        <strain evidence="3">CR</strain>
    </source>
</reference>
<organism evidence="3 4">
    <name type="scientific">Candidatus Symbiobacter mobilis CR</name>
    <dbReference type="NCBI Taxonomy" id="946483"/>
    <lineage>
        <taxon>Bacteria</taxon>
        <taxon>Pseudomonadati</taxon>
        <taxon>Pseudomonadota</taxon>
        <taxon>Betaproteobacteria</taxon>
        <taxon>Burkholderiales</taxon>
        <taxon>Comamonadaceae</taxon>
    </lineage>
</organism>
<dbReference type="STRING" id="946483.Cenrod_1890"/>
<dbReference type="EMBL" id="CP004885">
    <property type="protein sequence ID" value="AGX87969.1"/>
    <property type="molecule type" value="Genomic_DNA"/>
</dbReference>
<dbReference type="PANTHER" id="PTHR34211:SF3">
    <property type="entry name" value="CALCINEURIN-LIKE METALLO-PHOSPHOESTERASE SUPERFAMILY PROTEIN"/>
    <property type="match status" value="1"/>
</dbReference>
<keyword evidence="4" id="KW-1185">Reference proteome</keyword>
<proteinExistence type="predicted"/>
<keyword evidence="2" id="KW-0472">Membrane</keyword>
<evidence type="ECO:0008006" key="5">
    <source>
        <dbReference type="Google" id="ProtNLM"/>
    </source>
</evidence>
<gene>
    <name evidence="3" type="ORF">Cenrod_1890</name>
</gene>
<dbReference type="Gene3D" id="3.60.21.10">
    <property type="match status" value="1"/>
</dbReference>
<dbReference type="OrthoDB" id="500534at2"/>
<protein>
    <recommendedName>
        <fullName evidence="5">Calcineurin-like phosphoesterase domain-containing protein</fullName>
    </recommendedName>
</protein>
<dbReference type="AlphaFoldDB" id="U5NCS6"/>
<name>U5NCS6_9BURK</name>
<feature type="transmembrane region" description="Helical" evidence="2">
    <location>
        <begin position="520"/>
        <end position="548"/>
    </location>
</feature>
<dbReference type="PATRIC" id="fig|946483.4.peg.1907"/>
<dbReference type="SUPFAM" id="SSF56300">
    <property type="entry name" value="Metallo-dependent phosphatases"/>
    <property type="match status" value="1"/>
</dbReference>
<evidence type="ECO:0000256" key="1">
    <source>
        <dbReference type="SAM" id="MobiDB-lite"/>
    </source>
</evidence>
<dbReference type="KEGG" id="cbx:Cenrod_1890"/>
<keyword evidence="2" id="KW-1133">Transmembrane helix</keyword>
<feature type="region of interest" description="Disordered" evidence="1">
    <location>
        <begin position="43"/>
        <end position="85"/>
    </location>
</feature>
<sequence length="627" mass="68202">MTAFRLGRRVPPHERPPVCWYHPGTLLRTALGLLSSRNQFYNRDERESQPTPLTIMDLGIPQPQQERDHEGKSGNNDTNNKNDQNEQHTADFWFDFIADTGDGGNATYAVAQTALGACVRNSTKTEKTEKSQNGDNGEPFLPRADLLLFGGDLAYPSAGVLEYRYRFVEMFEAALPPDAHAQPRTIAAIPQNHDWMDSASTFARYFLRHKTARGLLGARIPQRQSYFCARLPHRWWVLGLDFALTDDIDREQFEQFRAIALGSTDPAMGAGDKVILVYPHPVWTTPVDAAVCPGAALRYQLLEGLLGDRIALRLTGDLHHYLRWTSPRGGMLVVCGTGGAFTHPTHTRTTNAPIVLRREANADAIPANPGTVVRMGVEDGPLHPGDERFERVEPSAYPSAAQSRTLALHGLWALFGGGMTWGEGNRWFAALLGGLYLVAAMGAGSLVGTLGALAVFGALCLTIGWEAHYETPTTWGAWRRWGLVLGAGTGHALAHCVLAWSVGTVLPGLVEAWLPQSPGWAVQGLTALGALAVGSVVGALLFGGVLAAMSWCGYLTNNAFSVLGVQDYKGFLRCRIDRNGVLTGHFVAIDRTPRQWRAAAGGQPVWESAEAPIQPRVHDHFTIGAAP</sequence>
<feature type="transmembrane region" description="Helical" evidence="2">
    <location>
        <begin position="450"/>
        <end position="469"/>
    </location>
</feature>
<evidence type="ECO:0000256" key="2">
    <source>
        <dbReference type="SAM" id="Phobius"/>
    </source>
</evidence>
<dbReference type="Proteomes" id="UP000017184">
    <property type="component" value="Chromosome"/>
</dbReference>